<proteinExistence type="predicted"/>
<evidence type="ECO:0000313" key="3">
    <source>
        <dbReference type="Proteomes" id="UP001326567"/>
    </source>
</evidence>
<protein>
    <submittedName>
        <fullName evidence="2">Uncharacterized protein</fullName>
    </submittedName>
</protein>
<sequence length="79" mass="7909">MVDPVRAIRRPRQTEAAGEPAAAGACASRAGGTAFQPGSAAVGSATVMSALVFLLTGSPVSVGAVSTNLRFGWLLPQLL</sequence>
<evidence type="ECO:0000313" key="2">
    <source>
        <dbReference type="EMBL" id="WPZ20969.1"/>
    </source>
</evidence>
<evidence type="ECO:0000256" key="1">
    <source>
        <dbReference type="SAM" id="MobiDB-lite"/>
    </source>
</evidence>
<accession>A0ABZ0UXY6</accession>
<organism evidence="2 3">
    <name type="scientific">Sulfitobacter faviae</name>
    <dbReference type="NCBI Taxonomy" id="1775881"/>
    <lineage>
        <taxon>Bacteria</taxon>
        <taxon>Pseudomonadati</taxon>
        <taxon>Pseudomonadota</taxon>
        <taxon>Alphaproteobacteria</taxon>
        <taxon>Rhodobacterales</taxon>
        <taxon>Roseobacteraceae</taxon>
        <taxon>Sulfitobacter</taxon>
    </lineage>
</organism>
<dbReference type="Proteomes" id="UP001326567">
    <property type="component" value="Chromosome"/>
</dbReference>
<dbReference type="RefSeq" id="WP_322328096.1">
    <property type="nucleotide sequence ID" value="NZ_CP139725.1"/>
</dbReference>
<reference evidence="2 3" key="1">
    <citation type="submission" date="2023-11" db="EMBL/GenBank/DDBJ databases">
        <title>From the Deep-Sea to the Surface: Bacterial Genomes Isolated from the Moytirra Hydrothermal Vent Plume.</title>
        <authorList>
            <person name="Major S.R."/>
        </authorList>
    </citation>
    <scope>NUCLEOTIDE SEQUENCE [LARGE SCALE GENOMIC DNA]</scope>
    <source>
        <strain evidence="2 3">OXR-9</strain>
    </source>
</reference>
<feature type="region of interest" description="Disordered" evidence="1">
    <location>
        <begin position="1"/>
        <end position="22"/>
    </location>
</feature>
<keyword evidence="3" id="KW-1185">Reference proteome</keyword>
<gene>
    <name evidence="2" type="ORF">T7987_12375</name>
</gene>
<name>A0ABZ0UXY6_9RHOB</name>
<dbReference type="EMBL" id="CP139725">
    <property type="protein sequence ID" value="WPZ20969.1"/>
    <property type="molecule type" value="Genomic_DNA"/>
</dbReference>